<keyword evidence="1" id="KW-0732">Signal</keyword>
<feature type="chain" id="PRO_5025686980" evidence="1">
    <location>
        <begin position="19"/>
        <end position="177"/>
    </location>
</feature>
<sequence length="177" mass="19753">MRFSRIITSALCLFSVQALTVPEGKSLNTRTVPGELFNHAKEAIRKHAVGATRTMMHSGIGAPRAYQIAKSKGLQTVETTMALAVSKEREKYKDTLVKFCVPKEQYCRGSESKLAEWKEAWGEISRAWAEYAEQRTTLATHKGGPATESFYKKIEEPILQRNGVSITIENNHPKGPD</sequence>
<dbReference type="RefSeq" id="XP_033654423.1">
    <property type="nucleotide sequence ID" value="XM_033802691.1"/>
</dbReference>
<organism evidence="2 3">
    <name type="scientific">Westerdykella ornata</name>
    <dbReference type="NCBI Taxonomy" id="318751"/>
    <lineage>
        <taxon>Eukaryota</taxon>
        <taxon>Fungi</taxon>
        <taxon>Dikarya</taxon>
        <taxon>Ascomycota</taxon>
        <taxon>Pezizomycotina</taxon>
        <taxon>Dothideomycetes</taxon>
        <taxon>Pleosporomycetidae</taxon>
        <taxon>Pleosporales</taxon>
        <taxon>Sporormiaceae</taxon>
        <taxon>Westerdykella</taxon>
    </lineage>
</organism>
<evidence type="ECO:0000313" key="2">
    <source>
        <dbReference type="EMBL" id="KAF2276884.1"/>
    </source>
</evidence>
<keyword evidence="3" id="KW-1185">Reference proteome</keyword>
<name>A0A6A6JKU4_WESOR</name>
<dbReference type="Proteomes" id="UP000800097">
    <property type="component" value="Unassembled WGS sequence"/>
</dbReference>
<gene>
    <name evidence="2" type="ORF">EI97DRAFT_501075</name>
</gene>
<reference evidence="2" key="1">
    <citation type="journal article" date="2020" name="Stud. Mycol.">
        <title>101 Dothideomycetes genomes: a test case for predicting lifestyles and emergence of pathogens.</title>
        <authorList>
            <person name="Haridas S."/>
            <person name="Albert R."/>
            <person name="Binder M."/>
            <person name="Bloem J."/>
            <person name="Labutti K."/>
            <person name="Salamov A."/>
            <person name="Andreopoulos B."/>
            <person name="Baker S."/>
            <person name="Barry K."/>
            <person name="Bills G."/>
            <person name="Bluhm B."/>
            <person name="Cannon C."/>
            <person name="Castanera R."/>
            <person name="Culley D."/>
            <person name="Daum C."/>
            <person name="Ezra D."/>
            <person name="Gonzalez J."/>
            <person name="Henrissat B."/>
            <person name="Kuo A."/>
            <person name="Liang C."/>
            <person name="Lipzen A."/>
            <person name="Lutzoni F."/>
            <person name="Magnuson J."/>
            <person name="Mondo S."/>
            <person name="Nolan M."/>
            <person name="Ohm R."/>
            <person name="Pangilinan J."/>
            <person name="Park H.-J."/>
            <person name="Ramirez L."/>
            <person name="Alfaro M."/>
            <person name="Sun H."/>
            <person name="Tritt A."/>
            <person name="Yoshinaga Y."/>
            <person name="Zwiers L.-H."/>
            <person name="Turgeon B."/>
            <person name="Goodwin S."/>
            <person name="Spatafora J."/>
            <person name="Crous P."/>
            <person name="Grigoriev I."/>
        </authorList>
    </citation>
    <scope>NUCLEOTIDE SEQUENCE</scope>
    <source>
        <strain evidence="2">CBS 379.55</strain>
    </source>
</reference>
<dbReference type="OrthoDB" id="3787572at2759"/>
<evidence type="ECO:0000256" key="1">
    <source>
        <dbReference type="SAM" id="SignalP"/>
    </source>
</evidence>
<protein>
    <submittedName>
        <fullName evidence="2">Uncharacterized protein</fullName>
    </submittedName>
</protein>
<dbReference type="AlphaFoldDB" id="A0A6A6JKU4"/>
<dbReference type="GeneID" id="54555866"/>
<proteinExistence type="predicted"/>
<dbReference type="EMBL" id="ML986492">
    <property type="protein sequence ID" value="KAF2276884.1"/>
    <property type="molecule type" value="Genomic_DNA"/>
</dbReference>
<accession>A0A6A6JKU4</accession>
<evidence type="ECO:0000313" key="3">
    <source>
        <dbReference type="Proteomes" id="UP000800097"/>
    </source>
</evidence>
<feature type="signal peptide" evidence="1">
    <location>
        <begin position="1"/>
        <end position="18"/>
    </location>
</feature>